<keyword evidence="2" id="KW-1185">Reference proteome</keyword>
<evidence type="ECO:0000313" key="2">
    <source>
        <dbReference type="Proteomes" id="UP001320706"/>
    </source>
</evidence>
<proteinExistence type="predicted"/>
<organism evidence="1 2">
    <name type="scientific">Zalaria obscura</name>
    <dbReference type="NCBI Taxonomy" id="2024903"/>
    <lineage>
        <taxon>Eukaryota</taxon>
        <taxon>Fungi</taxon>
        <taxon>Dikarya</taxon>
        <taxon>Ascomycota</taxon>
        <taxon>Pezizomycotina</taxon>
        <taxon>Dothideomycetes</taxon>
        <taxon>Dothideomycetidae</taxon>
        <taxon>Dothideales</taxon>
        <taxon>Zalariaceae</taxon>
        <taxon>Zalaria</taxon>
    </lineage>
</organism>
<sequence length="230" mass="22456">MRFSVAAASAALVAGAAAQYNSTAPVYVTEVVTAFTTYCPEATSLVHNGVTYTVSEATTLTITDCPCTVTKPASSAAAVATSSVTSVAAVSSVAESSVVVVASSSEAAPVAASSAAASSAVVVAPIYSNGTTGAASSVAPAGTAAASTAGSASTATGSPIATYTGAANKAYSASGAGLAAIFGLNEWLECEVRGMDNMGSERTGVRASHDNNMGSTCKHDLRIFITQSVS</sequence>
<dbReference type="EMBL" id="JAMKPW020000022">
    <property type="protein sequence ID" value="KAK8206506.1"/>
    <property type="molecule type" value="Genomic_DNA"/>
</dbReference>
<evidence type="ECO:0000313" key="1">
    <source>
        <dbReference type="EMBL" id="KAK8206506.1"/>
    </source>
</evidence>
<protein>
    <submittedName>
        <fullName evidence="1">Uncharacterized protein</fullName>
    </submittedName>
</protein>
<reference evidence="1" key="1">
    <citation type="submission" date="2024-02" db="EMBL/GenBank/DDBJ databases">
        <title>Metagenome Assembled Genome of Zalaria obscura JY119.</title>
        <authorList>
            <person name="Vighnesh L."/>
            <person name="Jagadeeshwari U."/>
            <person name="Venkata Ramana C."/>
            <person name="Sasikala C."/>
        </authorList>
    </citation>
    <scope>NUCLEOTIDE SEQUENCE</scope>
    <source>
        <strain evidence="1">JY119</strain>
    </source>
</reference>
<accession>A0ACC3SBN6</accession>
<dbReference type="Proteomes" id="UP001320706">
    <property type="component" value="Unassembled WGS sequence"/>
</dbReference>
<gene>
    <name evidence="1" type="ORF">M8818_004339</name>
</gene>
<comment type="caution">
    <text evidence="1">The sequence shown here is derived from an EMBL/GenBank/DDBJ whole genome shotgun (WGS) entry which is preliminary data.</text>
</comment>
<name>A0ACC3SBN6_9PEZI</name>